<sequence>MRRAFLAAPVIALLVSGCGTAQEASDTQFKDTEQQQVAKVVDELSTAAARGNTEKICNDILASQLKTEIKNAGSDCVTEIDRVIKDASDYDLDVTDVKVTGTSATAKVQQGDDTKNIATFSFIKEKGAWRASALGGA</sequence>
<protein>
    <recommendedName>
        <fullName evidence="4">DUF4878 domain-containing protein</fullName>
    </recommendedName>
</protein>
<comment type="caution">
    <text evidence="2">The sequence shown here is derived from an EMBL/GenBank/DDBJ whole genome shotgun (WGS) entry which is preliminary data.</text>
</comment>
<dbReference type="PROSITE" id="PS51257">
    <property type="entry name" value="PROKAR_LIPOPROTEIN"/>
    <property type="match status" value="1"/>
</dbReference>
<name>A0A660LEQ8_9ACTN</name>
<proteinExistence type="predicted"/>
<evidence type="ECO:0008006" key="4">
    <source>
        <dbReference type="Google" id="ProtNLM"/>
    </source>
</evidence>
<gene>
    <name evidence="2" type="ORF">C8N24_2548</name>
</gene>
<evidence type="ECO:0000256" key="1">
    <source>
        <dbReference type="SAM" id="SignalP"/>
    </source>
</evidence>
<evidence type="ECO:0000313" key="2">
    <source>
        <dbReference type="EMBL" id="RKQ92695.1"/>
    </source>
</evidence>
<reference evidence="2 3" key="1">
    <citation type="submission" date="2018-10" db="EMBL/GenBank/DDBJ databases">
        <title>Genomic Encyclopedia of Archaeal and Bacterial Type Strains, Phase II (KMG-II): from individual species to whole genera.</title>
        <authorList>
            <person name="Goeker M."/>
        </authorList>
    </citation>
    <scope>NUCLEOTIDE SEQUENCE [LARGE SCALE GENOMIC DNA]</scope>
    <source>
        <strain evidence="2 3">DSM 14954</strain>
    </source>
</reference>
<dbReference type="OrthoDB" id="5244333at2"/>
<dbReference type="Gene3D" id="3.10.450.50">
    <property type="match status" value="1"/>
</dbReference>
<feature type="chain" id="PRO_5038338082" description="DUF4878 domain-containing protein" evidence="1">
    <location>
        <begin position="22"/>
        <end position="137"/>
    </location>
</feature>
<dbReference type="AlphaFoldDB" id="A0A660LEQ8"/>
<keyword evidence="1" id="KW-0732">Signal</keyword>
<keyword evidence="3" id="KW-1185">Reference proteome</keyword>
<dbReference type="EMBL" id="RBIL01000001">
    <property type="protein sequence ID" value="RKQ92695.1"/>
    <property type="molecule type" value="Genomic_DNA"/>
</dbReference>
<dbReference type="Proteomes" id="UP000278962">
    <property type="component" value="Unassembled WGS sequence"/>
</dbReference>
<accession>A0A660LEQ8</accession>
<dbReference type="RefSeq" id="WP_121250399.1">
    <property type="nucleotide sequence ID" value="NZ_RBIL01000001.1"/>
</dbReference>
<organism evidence="2 3">
    <name type="scientific">Solirubrobacter pauli</name>
    <dbReference type="NCBI Taxonomy" id="166793"/>
    <lineage>
        <taxon>Bacteria</taxon>
        <taxon>Bacillati</taxon>
        <taxon>Actinomycetota</taxon>
        <taxon>Thermoleophilia</taxon>
        <taxon>Solirubrobacterales</taxon>
        <taxon>Solirubrobacteraceae</taxon>
        <taxon>Solirubrobacter</taxon>
    </lineage>
</organism>
<feature type="signal peptide" evidence="1">
    <location>
        <begin position="1"/>
        <end position="21"/>
    </location>
</feature>
<evidence type="ECO:0000313" key="3">
    <source>
        <dbReference type="Proteomes" id="UP000278962"/>
    </source>
</evidence>